<sequence length="80" mass="8757">APETFHSACCRHYYFLPTLPVLVTEEAIGALVSMDSPVQSLTELDKLIHALELSAALFFSTLTFNGLLSMPVAALLICFR</sequence>
<organism evidence="1 2">
    <name type="scientific">Rangifer tarandus platyrhynchus</name>
    <name type="common">Svalbard reindeer</name>
    <dbReference type="NCBI Taxonomy" id="3082113"/>
    <lineage>
        <taxon>Eukaryota</taxon>
        <taxon>Metazoa</taxon>
        <taxon>Chordata</taxon>
        <taxon>Craniata</taxon>
        <taxon>Vertebrata</taxon>
        <taxon>Euteleostomi</taxon>
        <taxon>Mammalia</taxon>
        <taxon>Eutheria</taxon>
        <taxon>Laurasiatheria</taxon>
        <taxon>Artiodactyla</taxon>
        <taxon>Ruminantia</taxon>
        <taxon>Pecora</taxon>
        <taxon>Cervidae</taxon>
        <taxon>Odocoileinae</taxon>
        <taxon>Rangifer</taxon>
    </lineage>
</organism>
<evidence type="ECO:0000313" key="1">
    <source>
        <dbReference type="EMBL" id="CAN0478140.1"/>
    </source>
</evidence>
<dbReference type="Proteomes" id="UP001162501">
    <property type="component" value="Chromosome 32"/>
</dbReference>
<gene>
    <name evidence="1" type="ORF">MRATA1EN22A_LOCUS20858</name>
</gene>
<reference evidence="1" key="2">
    <citation type="submission" date="2025-03" db="EMBL/GenBank/DDBJ databases">
        <authorList>
            <consortium name="ELIXIR-Norway"/>
            <consortium name="Elixir Norway"/>
        </authorList>
    </citation>
    <scope>NUCLEOTIDE SEQUENCE</scope>
</reference>
<feature type="non-terminal residue" evidence="1">
    <location>
        <position position="1"/>
    </location>
</feature>
<name>A0AC59ZPE5_RANTA</name>
<evidence type="ECO:0000313" key="2">
    <source>
        <dbReference type="Proteomes" id="UP001162501"/>
    </source>
</evidence>
<protein>
    <submittedName>
        <fullName evidence="1">Uncharacterized protein</fullName>
    </submittedName>
</protein>
<reference evidence="1" key="1">
    <citation type="submission" date="2023-05" db="EMBL/GenBank/DDBJ databases">
        <authorList>
            <consortium name="ELIXIR-Norway"/>
        </authorList>
    </citation>
    <scope>NUCLEOTIDE SEQUENCE</scope>
</reference>
<dbReference type="EMBL" id="OX596116">
    <property type="protein sequence ID" value="CAN0478140.1"/>
    <property type="molecule type" value="Genomic_DNA"/>
</dbReference>
<proteinExistence type="predicted"/>
<accession>A0AC59ZPE5</accession>